<dbReference type="Gene3D" id="1.10.150.280">
    <property type="entry name" value="AF1531-like domain"/>
    <property type="match status" value="1"/>
</dbReference>
<evidence type="ECO:0000313" key="5">
    <source>
        <dbReference type="Proteomes" id="UP000391919"/>
    </source>
</evidence>
<dbReference type="InterPro" id="IPR019554">
    <property type="entry name" value="Soluble_ligand-bd"/>
</dbReference>
<dbReference type="EMBL" id="BKZQ01000008">
    <property type="protein sequence ID" value="GER69616.1"/>
    <property type="molecule type" value="Genomic_DNA"/>
</dbReference>
<dbReference type="SUPFAM" id="SSF47781">
    <property type="entry name" value="RuvA domain 2-like"/>
    <property type="match status" value="1"/>
</dbReference>
<dbReference type="AlphaFoldDB" id="A0A5J4J3R4"/>
<feature type="compositionally biased region" description="Polar residues" evidence="1">
    <location>
        <begin position="36"/>
        <end position="46"/>
    </location>
</feature>
<dbReference type="PANTHER" id="PTHR21180:SF32">
    <property type="entry name" value="ENDONUCLEASE_EXONUCLEASE_PHOSPHATASE FAMILY DOMAIN-CONTAINING PROTEIN 1"/>
    <property type="match status" value="1"/>
</dbReference>
<feature type="compositionally biased region" description="Low complexity" evidence="1">
    <location>
        <begin position="50"/>
        <end position="63"/>
    </location>
</feature>
<organism evidence="4 5">
    <name type="scientific">Weizmannia acidilactici</name>
    <dbReference type="NCBI Taxonomy" id="2607726"/>
    <lineage>
        <taxon>Bacteria</taxon>
        <taxon>Bacillati</taxon>
        <taxon>Bacillota</taxon>
        <taxon>Bacilli</taxon>
        <taxon>Bacillales</taxon>
        <taxon>Bacillaceae</taxon>
        <taxon>Heyndrickxia</taxon>
    </lineage>
</organism>
<evidence type="ECO:0000313" key="4">
    <source>
        <dbReference type="EMBL" id="GER69616.1"/>
    </source>
</evidence>
<feature type="region of interest" description="Disordered" evidence="1">
    <location>
        <begin position="36"/>
        <end position="63"/>
    </location>
</feature>
<keyword evidence="2" id="KW-0812">Transmembrane</keyword>
<dbReference type="Pfam" id="PF12836">
    <property type="entry name" value="HHH_3"/>
    <property type="match status" value="1"/>
</dbReference>
<reference evidence="4 5" key="1">
    <citation type="submission" date="2019-09" db="EMBL/GenBank/DDBJ databases">
        <title>Draft genome sequence of Bacillus sp. JC-7.</title>
        <authorList>
            <person name="Tanaka N."/>
            <person name="Shiwa Y."/>
            <person name="Fujita N."/>
            <person name="Tanasupawat S."/>
        </authorList>
    </citation>
    <scope>NUCLEOTIDE SEQUENCE [LARGE SCALE GENOMIC DNA]</scope>
    <source>
        <strain evidence="4 5">JC-7</strain>
    </source>
</reference>
<name>A0A5J4J3R4_9BACI</name>
<dbReference type="NCBIfam" id="TIGR00426">
    <property type="entry name" value="competence protein ComEA helix-hairpin-helix repeat region"/>
    <property type="match status" value="1"/>
</dbReference>
<sequence>MKEFLSKYRWHATAALAAISIAILFYFSQNKNMDSTEQKYTPSETAVQPGAGTSAGDTAGAQSGAAEAQVPDEIYVDVKGAVKHPGIYKADMDERVYDLIQKAGGFEKNADQSQVNLAQRVKDEMVIQVPEKGKKTVPAQPAGTASGTAAQPASDAASGTPGEAAEKININTADEAQLETLPGIGPSKARAIIEYREKNGPFQKPEDLKNVSGIGDQTFAKIESSITLQ</sequence>
<dbReference type="Proteomes" id="UP000391919">
    <property type="component" value="Unassembled WGS sequence"/>
</dbReference>
<feature type="domain" description="Helix-hairpin-helix DNA-binding motif class 1" evidence="3">
    <location>
        <begin position="176"/>
        <end position="195"/>
    </location>
</feature>
<evidence type="ECO:0000259" key="3">
    <source>
        <dbReference type="SMART" id="SM00278"/>
    </source>
</evidence>
<comment type="caution">
    <text evidence="4">The sequence shown here is derived from an EMBL/GenBank/DDBJ whole genome shotgun (WGS) entry which is preliminary data.</text>
</comment>
<keyword evidence="5" id="KW-1185">Reference proteome</keyword>
<dbReference type="RefSeq" id="WP_253693437.1">
    <property type="nucleotide sequence ID" value="NZ_BKZP01000012.1"/>
</dbReference>
<dbReference type="PANTHER" id="PTHR21180">
    <property type="entry name" value="ENDONUCLEASE/EXONUCLEASE/PHOSPHATASE FAMILY DOMAIN-CONTAINING PROTEIN 1"/>
    <property type="match status" value="1"/>
</dbReference>
<dbReference type="SMART" id="SM00278">
    <property type="entry name" value="HhH1"/>
    <property type="match status" value="2"/>
</dbReference>
<dbReference type="InterPro" id="IPR003583">
    <property type="entry name" value="Hlx-hairpin-Hlx_DNA-bd_motif"/>
</dbReference>
<dbReference type="Gene3D" id="3.10.560.10">
    <property type="entry name" value="Outer membrane lipoprotein wza domain like"/>
    <property type="match status" value="1"/>
</dbReference>
<dbReference type="Pfam" id="PF10531">
    <property type="entry name" value="SLBB"/>
    <property type="match status" value="1"/>
</dbReference>
<protein>
    <submittedName>
        <fullName evidence="4">Competence protein ComE</fullName>
    </submittedName>
</protein>
<accession>A0A5J4J3R4</accession>
<feature type="domain" description="Helix-hairpin-helix DNA-binding motif class 1" evidence="3">
    <location>
        <begin position="206"/>
        <end position="225"/>
    </location>
</feature>
<dbReference type="InterPro" id="IPR004509">
    <property type="entry name" value="Competence_ComEA_HhH"/>
</dbReference>
<dbReference type="GO" id="GO:0006281">
    <property type="term" value="P:DNA repair"/>
    <property type="evidence" value="ECO:0007669"/>
    <property type="project" value="InterPro"/>
</dbReference>
<feature type="region of interest" description="Disordered" evidence="1">
    <location>
        <begin position="132"/>
        <end position="162"/>
    </location>
</feature>
<keyword evidence="2" id="KW-0472">Membrane</keyword>
<dbReference type="InterPro" id="IPR051675">
    <property type="entry name" value="Endo/Exo/Phosphatase_dom_1"/>
</dbReference>
<evidence type="ECO:0000256" key="2">
    <source>
        <dbReference type="SAM" id="Phobius"/>
    </source>
</evidence>
<keyword evidence="2" id="KW-1133">Transmembrane helix</keyword>
<dbReference type="InterPro" id="IPR010994">
    <property type="entry name" value="RuvA_2-like"/>
</dbReference>
<evidence type="ECO:0000256" key="1">
    <source>
        <dbReference type="SAM" id="MobiDB-lite"/>
    </source>
</evidence>
<dbReference type="GO" id="GO:0015627">
    <property type="term" value="C:type II protein secretion system complex"/>
    <property type="evidence" value="ECO:0007669"/>
    <property type="project" value="TreeGrafter"/>
</dbReference>
<gene>
    <name evidence="4" type="primary">comEA</name>
    <name evidence="4" type="ORF">BpJC7_09190</name>
</gene>
<feature type="transmembrane region" description="Helical" evidence="2">
    <location>
        <begin position="12"/>
        <end position="28"/>
    </location>
</feature>
<proteinExistence type="predicted"/>
<dbReference type="GO" id="GO:0015628">
    <property type="term" value="P:protein secretion by the type II secretion system"/>
    <property type="evidence" value="ECO:0007669"/>
    <property type="project" value="TreeGrafter"/>
</dbReference>
<dbReference type="GO" id="GO:0003677">
    <property type="term" value="F:DNA binding"/>
    <property type="evidence" value="ECO:0007669"/>
    <property type="project" value="InterPro"/>
</dbReference>